<dbReference type="Gene3D" id="2.60.40.10">
    <property type="entry name" value="Immunoglobulins"/>
    <property type="match status" value="1"/>
</dbReference>
<dbReference type="AlphaFoldDB" id="A0A4R2H4A2"/>
<keyword evidence="4" id="KW-0675">Receptor</keyword>
<keyword evidence="1" id="KW-0998">Cell outer membrane</keyword>
<dbReference type="Proteomes" id="UP000295684">
    <property type="component" value="Unassembled WGS sequence"/>
</dbReference>
<dbReference type="Pfam" id="PF07715">
    <property type="entry name" value="Plug"/>
    <property type="match status" value="1"/>
</dbReference>
<dbReference type="SUPFAM" id="SSF56935">
    <property type="entry name" value="Porins"/>
    <property type="match status" value="1"/>
</dbReference>
<dbReference type="SUPFAM" id="SSF49478">
    <property type="entry name" value="Cna protein B-type domain"/>
    <property type="match status" value="1"/>
</dbReference>
<reference evidence="4 5" key="1">
    <citation type="submission" date="2019-03" db="EMBL/GenBank/DDBJ databases">
        <title>Genomic Encyclopedia of Type Strains, Phase IV (KMG-IV): sequencing the most valuable type-strain genomes for metagenomic binning, comparative biology and taxonomic classification.</title>
        <authorList>
            <person name="Goeker M."/>
        </authorList>
    </citation>
    <scope>NUCLEOTIDE SEQUENCE [LARGE SCALE GENOMIC DNA]</scope>
    <source>
        <strain evidence="4 5">DSM 103236</strain>
    </source>
</reference>
<keyword evidence="1" id="KW-1134">Transmembrane beta strand</keyword>
<name>A0A4R2H4A2_9SPHI</name>
<dbReference type="Gene3D" id="2.170.130.10">
    <property type="entry name" value="TonB-dependent receptor, plug domain"/>
    <property type="match status" value="1"/>
</dbReference>
<comment type="subcellular location">
    <subcellularLocation>
        <location evidence="1">Cell outer membrane</location>
        <topology evidence="1">Multi-pass membrane protein</topology>
    </subcellularLocation>
</comment>
<feature type="signal peptide" evidence="2">
    <location>
        <begin position="1"/>
        <end position="22"/>
    </location>
</feature>
<comment type="caution">
    <text evidence="4">The sequence shown here is derived from an EMBL/GenBank/DDBJ whole genome shotgun (WGS) entry which is preliminary data.</text>
</comment>
<dbReference type="EMBL" id="SLWO01000010">
    <property type="protein sequence ID" value="TCO19324.1"/>
    <property type="molecule type" value="Genomic_DNA"/>
</dbReference>
<accession>A0A4R2H4A2</accession>
<keyword evidence="1" id="KW-0472">Membrane</keyword>
<organism evidence="4 5">
    <name type="scientific">Pedobacter psychrotolerans</name>
    <dbReference type="NCBI Taxonomy" id="1843235"/>
    <lineage>
        <taxon>Bacteria</taxon>
        <taxon>Pseudomonadati</taxon>
        <taxon>Bacteroidota</taxon>
        <taxon>Sphingobacteriia</taxon>
        <taxon>Sphingobacteriales</taxon>
        <taxon>Sphingobacteriaceae</taxon>
        <taxon>Pedobacter</taxon>
    </lineage>
</organism>
<feature type="domain" description="TonB-dependent receptor plug" evidence="3">
    <location>
        <begin position="717"/>
        <end position="791"/>
    </location>
</feature>
<keyword evidence="2" id="KW-0732">Signal</keyword>
<dbReference type="InterPro" id="IPR037066">
    <property type="entry name" value="Plug_dom_sf"/>
</dbReference>
<evidence type="ECO:0000256" key="2">
    <source>
        <dbReference type="SAM" id="SignalP"/>
    </source>
</evidence>
<keyword evidence="1" id="KW-0812">Transmembrane</keyword>
<dbReference type="InterPro" id="IPR013783">
    <property type="entry name" value="Ig-like_fold"/>
</dbReference>
<dbReference type="Gene3D" id="2.60.40.1930">
    <property type="match status" value="1"/>
</dbReference>
<evidence type="ECO:0000259" key="3">
    <source>
        <dbReference type="Pfam" id="PF07715"/>
    </source>
</evidence>
<sequence>MKFSIKLVISFLLIILSFSAFKMDDDPFTQLLNKLEEYTNKFPQEKVHLHLDKPYYAIGDDIWFKAYIVDAKSAAPSALSEILYVELINEKDSVKKQLKLPVVGGITWGDFKLTDTLAEGNYRIRAYTNYMRNFGTAFFFDKSIKIGNSWANKVFTETQYDFKKENNADKVTATIHFEDKNGLAYKDNEVSYDVQLDYKSIEKGKTKTSVNGDAVITFTNSSGFAGKTGKIVATITLANKQKVVKSIPITSTSNDVDVQFMPEGGNLIENLPQKIAIKAVNAAGHGENVKGTVVDETGSEVTRFETTYLGMGNFIFNAQAGKSYTAKIKFADGSSKDIKMPLAQKSGYAIAINNLDTAKVSLKIMSSADLVNGTELKVVAQQAGNVCYVSKAKMDKQVLMATILKKNLPSGIVQFTLFSGTNQPLAERLVFVKNNADLLDVALNTSSVSNSRKGKTTFTLDATNQQKPEISSFSVAVTNASKVTPDEDNETNILTSLLLTSDLAGYVEKPNHYFANDDINTQKELDNLLLTQGWRRFLWKNVISGASPSITYNVEKSLAITGTVMKGNKPVAGGKVMLMATKGSTFIIDTVTNAEGKFVFDNLSYEDSTKFVVQARTKTERKFVDINIDVVPGQVVTKSKNSPDVEINVNNSLMKYIKESDNYFNEMTRLGLLERTIKLDEVTVTEKKNPAKNSANLNGAGRADFIMTSDDLSTCVTLSQCLQGRLPGVIFRGNVPYLMRSQNTPMSIVLDGMRVESEFLDNIVPSDVESIELLKSIGNTAIYGSQGGGGVIIITTKRGGGTSNYNRYAPGIVSINPKGFSVSRVFYAPVYDGATTNSTRKDLRTTIYWNPQVVAQKDGKAKFEFYNADEAGQYRVVIEGIDASGHLARKVYTYEVK</sequence>
<gene>
    <name evidence="4" type="ORF">EV200_11046</name>
</gene>
<keyword evidence="1" id="KW-0813">Transport</keyword>
<dbReference type="GO" id="GO:0009279">
    <property type="term" value="C:cell outer membrane"/>
    <property type="evidence" value="ECO:0007669"/>
    <property type="project" value="UniProtKB-SubCell"/>
</dbReference>
<evidence type="ECO:0000313" key="5">
    <source>
        <dbReference type="Proteomes" id="UP000295684"/>
    </source>
</evidence>
<evidence type="ECO:0000256" key="1">
    <source>
        <dbReference type="PROSITE-ProRule" id="PRU01360"/>
    </source>
</evidence>
<dbReference type="InterPro" id="IPR039426">
    <property type="entry name" value="TonB-dep_rcpt-like"/>
</dbReference>
<comment type="similarity">
    <text evidence="1">Belongs to the TonB-dependent receptor family.</text>
</comment>
<proteinExistence type="inferred from homology"/>
<protein>
    <submittedName>
        <fullName evidence="4">TonB-dependent SusC/RagA subfamily outer membrane receptor</fullName>
    </submittedName>
</protein>
<dbReference type="RefSeq" id="WP_229676882.1">
    <property type="nucleotide sequence ID" value="NZ_BMJO01000009.1"/>
</dbReference>
<evidence type="ECO:0000313" key="4">
    <source>
        <dbReference type="EMBL" id="TCO19324.1"/>
    </source>
</evidence>
<dbReference type="InterPro" id="IPR012910">
    <property type="entry name" value="Plug_dom"/>
</dbReference>
<dbReference type="PROSITE" id="PS52016">
    <property type="entry name" value="TONB_DEPENDENT_REC_3"/>
    <property type="match status" value="1"/>
</dbReference>
<feature type="chain" id="PRO_5020765360" evidence="2">
    <location>
        <begin position="23"/>
        <end position="897"/>
    </location>
</feature>